<organism evidence="1 2">
    <name type="scientific">Aphanothece sacrum FPU1</name>
    <dbReference type="NCBI Taxonomy" id="1920663"/>
    <lineage>
        <taxon>Bacteria</taxon>
        <taxon>Bacillati</taxon>
        <taxon>Cyanobacteriota</taxon>
        <taxon>Cyanophyceae</taxon>
        <taxon>Oscillatoriophycideae</taxon>
        <taxon>Chroococcales</taxon>
        <taxon>Aphanothecaceae</taxon>
        <taxon>Aphanothece</taxon>
    </lineage>
</organism>
<gene>
    <name evidence="1" type="ORF">AsFPU1_2944</name>
</gene>
<evidence type="ECO:0008006" key="3">
    <source>
        <dbReference type="Google" id="ProtNLM"/>
    </source>
</evidence>
<dbReference type="GO" id="GO:0003723">
    <property type="term" value="F:RNA binding"/>
    <property type="evidence" value="ECO:0007669"/>
    <property type="project" value="InterPro"/>
</dbReference>
<dbReference type="GO" id="GO:0004519">
    <property type="term" value="F:endonuclease activity"/>
    <property type="evidence" value="ECO:0007669"/>
    <property type="project" value="InterPro"/>
</dbReference>
<dbReference type="Proteomes" id="UP000287247">
    <property type="component" value="Unassembled WGS sequence"/>
</dbReference>
<dbReference type="GO" id="GO:0110001">
    <property type="term" value="C:toxin-antitoxin complex"/>
    <property type="evidence" value="ECO:0007669"/>
    <property type="project" value="InterPro"/>
</dbReference>
<evidence type="ECO:0000313" key="2">
    <source>
        <dbReference type="Proteomes" id="UP000287247"/>
    </source>
</evidence>
<protein>
    <recommendedName>
        <fullName evidence="3">Type II toxin-antitoxin system HigB family toxin</fullName>
    </recommendedName>
</protein>
<evidence type="ECO:0000313" key="1">
    <source>
        <dbReference type="EMBL" id="GBF81530.1"/>
    </source>
</evidence>
<comment type="caution">
    <text evidence="1">The sequence shown here is derived from an EMBL/GenBank/DDBJ whole genome shotgun (WGS) entry which is preliminary data.</text>
</comment>
<proteinExistence type="predicted"/>
<sequence>MHIISKKKLREFYRKHPNAEANLQTWYKITSKANWRNFAELRQSFPSADLVENFIVFNISGNSYRLIALVDYQYQETYIRYILTHAEYDKQNWKQDPWYT</sequence>
<dbReference type="RefSeq" id="WP_124976967.1">
    <property type="nucleotide sequence ID" value="NZ_BDQK01000013.1"/>
</dbReference>
<reference evidence="2" key="1">
    <citation type="submission" date="2017-05" db="EMBL/GenBank/DDBJ databases">
        <title>Physiological properties and genetic analysis related to exopolysaccharide production of fresh-water unicellular cyanobacterium Aphanothece sacrum, Suizenji Nori, that has been cultured as a food source in Japan.</title>
        <authorList>
            <person name="Kanesaki Y."/>
            <person name="Yoshikawa S."/>
            <person name="Ohki K."/>
        </authorList>
    </citation>
    <scope>NUCLEOTIDE SEQUENCE [LARGE SCALE GENOMIC DNA]</scope>
    <source>
        <strain evidence="2">FPU1</strain>
    </source>
</reference>
<dbReference type="AlphaFoldDB" id="A0A401IK27"/>
<dbReference type="InterPro" id="IPR018669">
    <property type="entry name" value="Toxin_HigB"/>
</dbReference>
<dbReference type="Pfam" id="PF09907">
    <property type="entry name" value="HigB_toxin"/>
    <property type="match status" value="1"/>
</dbReference>
<dbReference type="OrthoDB" id="9799912at2"/>
<accession>A0A401IK27</accession>
<name>A0A401IK27_APHSA</name>
<dbReference type="EMBL" id="BDQK01000013">
    <property type="protein sequence ID" value="GBF81530.1"/>
    <property type="molecule type" value="Genomic_DNA"/>
</dbReference>
<keyword evidence="2" id="KW-1185">Reference proteome</keyword>